<reference evidence="3" key="1">
    <citation type="journal article" date="2019" name="Int. J. Syst. Evol. Microbiol.">
        <title>The Global Catalogue of Microorganisms (GCM) 10K type strain sequencing project: providing services to taxonomists for standard genome sequencing and annotation.</title>
        <authorList>
            <consortium name="The Broad Institute Genomics Platform"/>
            <consortium name="The Broad Institute Genome Sequencing Center for Infectious Disease"/>
            <person name="Wu L."/>
            <person name="Ma J."/>
        </authorList>
    </citation>
    <scope>NUCLEOTIDE SEQUENCE [LARGE SCALE GENOMIC DNA]</scope>
    <source>
        <strain evidence="3">CGMCC 1.14993</strain>
    </source>
</reference>
<dbReference type="AlphaFoldDB" id="A0A8J3AL41"/>
<comment type="caution">
    <text evidence="2">The sequence shown here is derived from an EMBL/GenBank/DDBJ whole genome shotgun (WGS) entry which is preliminary data.</text>
</comment>
<organism evidence="2 3">
    <name type="scientific">Gottfriedia solisilvae</name>
    <dbReference type="NCBI Taxonomy" id="1516104"/>
    <lineage>
        <taxon>Bacteria</taxon>
        <taxon>Bacillati</taxon>
        <taxon>Bacillota</taxon>
        <taxon>Bacilli</taxon>
        <taxon>Bacillales</taxon>
        <taxon>Bacillaceae</taxon>
        <taxon>Gottfriedia</taxon>
    </lineage>
</organism>
<keyword evidence="1" id="KW-1133">Transmembrane helix</keyword>
<feature type="transmembrane region" description="Helical" evidence="1">
    <location>
        <begin position="33"/>
        <end position="52"/>
    </location>
</feature>
<feature type="transmembrane region" description="Helical" evidence="1">
    <location>
        <begin position="9"/>
        <end position="27"/>
    </location>
</feature>
<gene>
    <name evidence="2" type="ORF">GCM10007380_32890</name>
</gene>
<name>A0A8J3AL41_9BACI</name>
<evidence type="ECO:0000256" key="1">
    <source>
        <dbReference type="SAM" id="Phobius"/>
    </source>
</evidence>
<evidence type="ECO:0000313" key="3">
    <source>
        <dbReference type="Proteomes" id="UP000626244"/>
    </source>
</evidence>
<accession>A0A8J3AL41</accession>
<dbReference type="Proteomes" id="UP000626244">
    <property type="component" value="Unassembled WGS sequence"/>
</dbReference>
<protein>
    <submittedName>
        <fullName evidence="2">Uncharacterized protein</fullName>
    </submittedName>
</protein>
<keyword evidence="1" id="KW-0812">Transmembrane</keyword>
<proteinExistence type="predicted"/>
<evidence type="ECO:0000313" key="2">
    <source>
        <dbReference type="EMBL" id="GGI16423.1"/>
    </source>
</evidence>
<sequence length="58" mass="6719">MEQNKFKHYIKLILLPISVFCLIMAYIDKNIQVGLIGIVLQIFGLLTDYAIYGRESKE</sequence>
<keyword evidence="1" id="KW-0472">Membrane</keyword>
<dbReference type="EMBL" id="BMHB01000002">
    <property type="protein sequence ID" value="GGI16423.1"/>
    <property type="molecule type" value="Genomic_DNA"/>
</dbReference>
<keyword evidence="3" id="KW-1185">Reference proteome</keyword>